<keyword evidence="2" id="KW-0805">Transcription regulation</keyword>
<dbReference type="Gene3D" id="1.10.1740.10">
    <property type="match status" value="1"/>
</dbReference>
<dbReference type="SUPFAM" id="SSF88946">
    <property type="entry name" value="Sigma2 domain of RNA polymerase sigma factors"/>
    <property type="match status" value="1"/>
</dbReference>
<dbReference type="PANTHER" id="PTHR43133">
    <property type="entry name" value="RNA POLYMERASE ECF-TYPE SIGMA FACTO"/>
    <property type="match status" value="1"/>
</dbReference>
<dbReference type="EMBL" id="JBHRZH010000003">
    <property type="protein sequence ID" value="MFC3759725.1"/>
    <property type="molecule type" value="Genomic_DNA"/>
</dbReference>
<dbReference type="InterPro" id="IPR007627">
    <property type="entry name" value="RNA_pol_sigma70_r2"/>
</dbReference>
<dbReference type="InterPro" id="IPR039425">
    <property type="entry name" value="RNA_pol_sigma-70-like"/>
</dbReference>
<dbReference type="PANTHER" id="PTHR43133:SF66">
    <property type="entry name" value="ECF RNA POLYMERASE SIGMA FACTOR SIGK"/>
    <property type="match status" value="1"/>
</dbReference>
<accession>A0ABV7Y3F7</accession>
<name>A0ABV7Y3F7_9ACTN</name>
<organism evidence="7 8">
    <name type="scientific">Tenggerimyces flavus</name>
    <dbReference type="NCBI Taxonomy" id="1708749"/>
    <lineage>
        <taxon>Bacteria</taxon>
        <taxon>Bacillati</taxon>
        <taxon>Actinomycetota</taxon>
        <taxon>Actinomycetes</taxon>
        <taxon>Propionibacteriales</taxon>
        <taxon>Nocardioidaceae</taxon>
        <taxon>Tenggerimyces</taxon>
    </lineage>
</organism>
<dbReference type="Proteomes" id="UP001595699">
    <property type="component" value="Unassembled WGS sequence"/>
</dbReference>
<dbReference type="RefSeq" id="WP_205121658.1">
    <property type="nucleotide sequence ID" value="NZ_JAFBCM010000001.1"/>
</dbReference>
<dbReference type="InterPro" id="IPR014284">
    <property type="entry name" value="RNA_pol_sigma-70_dom"/>
</dbReference>
<feature type="domain" description="RNA polymerase sigma-70 region 2" evidence="5">
    <location>
        <begin position="23"/>
        <end position="88"/>
    </location>
</feature>
<dbReference type="Pfam" id="PF08281">
    <property type="entry name" value="Sigma70_r4_2"/>
    <property type="match status" value="1"/>
</dbReference>
<evidence type="ECO:0000256" key="2">
    <source>
        <dbReference type="ARBA" id="ARBA00023015"/>
    </source>
</evidence>
<dbReference type="InterPro" id="IPR013325">
    <property type="entry name" value="RNA_pol_sigma_r2"/>
</dbReference>
<dbReference type="Pfam" id="PF04542">
    <property type="entry name" value="Sigma70_r2"/>
    <property type="match status" value="1"/>
</dbReference>
<dbReference type="SUPFAM" id="SSF88659">
    <property type="entry name" value="Sigma3 and sigma4 domains of RNA polymerase sigma factors"/>
    <property type="match status" value="1"/>
</dbReference>
<keyword evidence="3" id="KW-0731">Sigma factor</keyword>
<sequence>MRSSPEQLLSGVGTGDEKAFAELYEVLADRVYGLARRVVGDDTDAEDIAQEVFVQLWQTAPRYDPARGSVHSWVMTITHRRAVDKVRAVRTRRSHEAAASSPIDRFEADAWDPVGDHAQIAADAARLRRCILTRLTILQRQAIVLAYYHGHTYAEVARLLDTHPSTIKTRIRDGLRRLRTCLNDNPPAQSRHVVSTRW</sequence>
<evidence type="ECO:0000256" key="1">
    <source>
        <dbReference type="ARBA" id="ARBA00010641"/>
    </source>
</evidence>
<keyword evidence="8" id="KW-1185">Reference proteome</keyword>
<dbReference type="NCBIfam" id="TIGR02937">
    <property type="entry name" value="sigma70-ECF"/>
    <property type="match status" value="1"/>
</dbReference>
<evidence type="ECO:0000313" key="8">
    <source>
        <dbReference type="Proteomes" id="UP001595699"/>
    </source>
</evidence>
<dbReference type="InterPro" id="IPR013324">
    <property type="entry name" value="RNA_pol_sigma_r3/r4-like"/>
</dbReference>
<protein>
    <submittedName>
        <fullName evidence="7">Sigma-70 family RNA polymerase sigma factor</fullName>
    </submittedName>
</protein>
<evidence type="ECO:0000256" key="3">
    <source>
        <dbReference type="ARBA" id="ARBA00023082"/>
    </source>
</evidence>
<comment type="similarity">
    <text evidence="1">Belongs to the sigma-70 factor family. ECF subfamily.</text>
</comment>
<evidence type="ECO:0000313" key="7">
    <source>
        <dbReference type="EMBL" id="MFC3759725.1"/>
    </source>
</evidence>
<dbReference type="InterPro" id="IPR013249">
    <property type="entry name" value="RNA_pol_sigma70_r4_t2"/>
</dbReference>
<gene>
    <name evidence="7" type="ORF">ACFOUW_02670</name>
</gene>
<reference evidence="8" key="1">
    <citation type="journal article" date="2019" name="Int. J. Syst. Evol. Microbiol.">
        <title>The Global Catalogue of Microorganisms (GCM) 10K type strain sequencing project: providing services to taxonomists for standard genome sequencing and annotation.</title>
        <authorList>
            <consortium name="The Broad Institute Genomics Platform"/>
            <consortium name="The Broad Institute Genome Sequencing Center for Infectious Disease"/>
            <person name="Wu L."/>
            <person name="Ma J."/>
        </authorList>
    </citation>
    <scope>NUCLEOTIDE SEQUENCE [LARGE SCALE GENOMIC DNA]</scope>
    <source>
        <strain evidence="8">CGMCC 4.7241</strain>
    </source>
</reference>
<comment type="caution">
    <text evidence="7">The sequence shown here is derived from an EMBL/GenBank/DDBJ whole genome shotgun (WGS) entry which is preliminary data.</text>
</comment>
<evidence type="ECO:0000256" key="4">
    <source>
        <dbReference type="ARBA" id="ARBA00023163"/>
    </source>
</evidence>
<keyword evidence="4" id="KW-0804">Transcription</keyword>
<evidence type="ECO:0000259" key="5">
    <source>
        <dbReference type="Pfam" id="PF04542"/>
    </source>
</evidence>
<dbReference type="InterPro" id="IPR036388">
    <property type="entry name" value="WH-like_DNA-bd_sf"/>
</dbReference>
<evidence type="ECO:0000259" key="6">
    <source>
        <dbReference type="Pfam" id="PF08281"/>
    </source>
</evidence>
<dbReference type="CDD" id="cd06171">
    <property type="entry name" value="Sigma70_r4"/>
    <property type="match status" value="1"/>
</dbReference>
<proteinExistence type="inferred from homology"/>
<dbReference type="Gene3D" id="1.10.10.10">
    <property type="entry name" value="Winged helix-like DNA-binding domain superfamily/Winged helix DNA-binding domain"/>
    <property type="match status" value="1"/>
</dbReference>
<feature type="domain" description="RNA polymerase sigma factor 70 region 4 type 2" evidence="6">
    <location>
        <begin position="130"/>
        <end position="178"/>
    </location>
</feature>